<dbReference type="HOGENOM" id="CLU_2146237_0_0_1"/>
<proteinExistence type="predicted"/>
<protein>
    <submittedName>
        <fullName evidence="2">Uncharacterized protein</fullName>
    </submittedName>
</protein>
<keyword evidence="3" id="KW-1185">Reference proteome</keyword>
<evidence type="ECO:0000313" key="2">
    <source>
        <dbReference type="EMBL" id="KDQ50260.1"/>
    </source>
</evidence>
<sequence>MNIIPNVDLHEYIHPKSLPNISNPTSLRHWNPPTSQNAPLAHTSNVPPVSNRAPSLNTPSIPVGREFGGGLGWANDLISHPPSPIARTSLRENIQDNHPHNTSRQRIQEDIH</sequence>
<evidence type="ECO:0000313" key="3">
    <source>
        <dbReference type="Proteomes" id="UP000027265"/>
    </source>
</evidence>
<feature type="region of interest" description="Disordered" evidence="1">
    <location>
        <begin position="23"/>
        <end position="112"/>
    </location>
</feature>
<dbReference type="Proteomes" id="UP000027265">
    <property type="component" value="Unassembled WGS sequence"/>
</dbReference>
<dbReference type="AlphaFoldDB" id="A0A067P8V1"/>
<feature type="compositionally biased region" description="Basic and acidic residues" evidence="1">
    <location>
        <begin position="89"/>
        <end position="99"/>
    </location>
</feature>
<name>A0A067P8V1_9AGAM</name>
<gene>
    <name evidence="2" type="ORF">JAAARDRAFT_42257</name>
</gene>
<accession>A0A067P8V1</accession>
<evidence type="ECO:0000256" key="1">
    <source>
        <dbReference type="SAM" id="MobiDB-lite"/>
    </source>
</evidence>
<reference evidence="3" key="1">
    <citation type="journal article" date="2014" name="Proc. Natl. Acad. Sci. U.S.A.">
        <title>Extensive sampling of basidiomycete genomes demonstrates inadequacy of the white-rot/brown-rot paradigm for wood decay fungi.</title>
        <authorList>
            <person name="Riley R."/>
            <person name="Salamov A.A."/>
            <person name="Brown D.W."/>
            <person name="Nagy L.G."/>
            <person name="Floudas D."/>
            <person name="Held B.W."/>
            <person name="Levasseur A."/>
            <person name="Lombard V."/>
            <person name="Morin E."/>
            <person name="Otillar R."/>
            <person name="Lindquist E.A."/>
            <person name="Sun H."/>
            <person name="LaButti K.M."/>
            <person name="Schmutz J."/>
            <person name="Jabbour D."/>
            <person name="Luo H."/>
            <person name="Baker S.E."/>
            <person name="Pisabarro A.G."/>
            <person name="Walton J.D."/>
            <person name="Blanchette R.A."/>
            <person name="Henrissat B."/>
            <person name="Martin F."/>
            <person name="Cullen D."/>
            <person name="Hibbett D.S."/>
            <person name="Grigoriev I.V."/>
        </authorList>
    </citation>
    <scope>NUCLEOTIDE SEQUENCE [LARGE SCALE GENOMIC DNA]</scope>
    <source>
        <strain evidence="3">MUCL 33604</strain>
    </source>
</reference>
<dbReference type="InParanoid" id="A0A067P8V1"/>
<feature type="compositionally biased region" description="Polar residues" evidence="1">
    <location>
        <begin position="23"/>
        <end position="60"/>
    </location>
</feature>
<organism evidence="2 3">
    <name type="scientific">Jaapia argillacea MUCL 33604</name>
    <dbReference type="NCBI Taxonomy" id="933084"/>
    <lineage>
        <taxon>Eukaryota</taxon>
        <taxon>Fungi</taxon>
        <taxon>Dikarya</taxon>
        <taxon>Basidiomycota</taxon>
        <taxon>Agaricomycotina</taxon>
        <taxon>Agaricomycetes</taxon>
        <taxon>Agaricomycetidae</taxon>
        <taxon>Jaapiales</taxon>
        <taxon>Jaapiaceae</taxon>
        <taxon>Jaapia</taxon>
    </lineage>
</organism>
<dbReference type="EMBL" id="KL197763">
    <property type="protein sequence ID" value="KDQ50260.1"/>
    <property type="molecule type" value="Genomic_DNA"/>
</dbReference>